<comment type="caution">
    <text evidence="2">The sequence shown here is derived from an EMBL/GenBank/DDBJ whole genome shotgun (WGS) entry which is preliminary data.</text>
</comment>
<organism evidence="2 3">
    <name type="scientific">Paramecium sonneborni</name>
    <dbReference type="NCBI Taxonomy" id="65129"/>
    <lineage>
        <taxon>Eukaryota</taxon>
        <taxon>Sar</taxon>
        <taxon>Alveolata</taxon>
        <taxon>Ciliophora</taxon>
        <taxon>Intramacronucleata</taxon>
        <taxon>Oligohymenophorea</taxon>
        <taxon>Peniculida</taxon>
        <taxon>Parameciidae</taxon>
        <taxon>Paramecium</taxon>
    </lineage>
</organism>
<protein>
    <recommendedName>
        <fullName evidence="1">Peptidase M1 membrane alanine aminopeptidase domain-containing protein</fullName>
    </recommendedName>
</protein>
<dbReference type="OrthoDB" id="10031169at2759"/>
<gene>
    <name evidence="2" type="ORF">PSON_ATCC_30995.1.T0020140</name>
</gene>
<dbReference type="InterPro" id="IPR014782">
    <property type="entry name" value="Peptidase_M1_dom"/>
</dbReference>
<dbReference type="AlphaFoldDB" id="A0A8S1JXM6"/>
<evidence type="ECO:0000259" key="1">
    <source>
        <dbReference type="Pfam" id="PF01433"/>
    </source>
</evidence>
<dbReference type="GO" id="GO:0008270">
    <property type="term" value="F:zinc ion binding"/>
    <property type="evidence" value="ECO:0007669"/>
    <property type="project" value="InterPro"/>
</dbReference>
<sequence length="98" mass="11883">MEKSWQKKLEYIRSLFSKPVQLNRDRYQIYSIIGHGSHNFMDEDLNINLQFEPDHVSNFFLILIHLNLKLASRINILIHELSHMWFGNLITIEWWDDL</sequence>
<dbReference type="EMBL" id="CAJJDN010000002">
    <property type="protein sequence ID" value="CAD8046935.1"/>
    <property type="molecule type" value="Genomic_DNA"/>
</dbReference>
<reference evidence="2" key="1">
    <citation type="submission" date="2021-01" db="EMBL/GenBank/DDBJ databases">
        <authorList>
            <consortium name="Genoscope - CEA"/>
            <person name="William W."/>
        </authorList>
    </citation>
    <scope>NUCLEOTIDE SEQUENCE</scope>
</reference>
<dbReference type="GO" id="GO:0008237">
    <property type="term" value="F:metallopeptidase activity"/>
    <property type="evidence" value="ECO:0007669"/>
    <property type="project" value="InterPro"/>
</dbReference>
<dbReference type="Proteomes" id="UP000692954">
    <property type="component" value="Unassembled WGS sequence"/>
</dbReference>
<proteinExistence type="predicted"/>
<evidence type="ECO:0000313" key="3">
    <source>
        <dbReference type="Proteomes" id="UP000692954"/>
    </source>
</evidence>
<keyword evidence="3" id="KW-1185">Reference proteome</keyword>
<feature type="domain" description="Peptidase M1 membrane alanine aminopeptidase" evidence="1">
    <location>
        <begin position="73"/>
        <end position="98"/>
    </location>
</feature>
<name>A0A8S1JXM6_9CILI</name>
<evidence type="ECO:0000313" key="2">
    <source>
        <dbReference type="EMBL" id="CAD8046935.1"/>
    </source>
</evidence>
<dbReference type="Pfam" id="PF01433">
    <property type="entry name" value="Peptidase_M1"/>
    <property type="match status" value="1"/>
</dbReference>
<accession>A0A8S1JXM6</accession>